<dbReference type="OrthoDB" id="19020at2"/>
<dbReference type="Pfam" id="PF02108">
    <property type="entry name" value="FliH"/>
    <property type="match status" value="1"/>
</dbReference>
<comment type="similarity">
    <text evidence="2">Belongs to the FliH family.</text>
</comment>
<evidence type="ECO:0000256" key="4">
    <source>
        <dbReference type="ARBA" id="ARBA00022795"/>
    </source>
</evidence>
<evidence type="ECO:0000256" key="8">
    <source>
        <dbReference type="SAM" id="Coils"/>
    </source>
</evidence>
<keyword evidence="5" id="KW-0653">Protein transport</keyword>
<dbReference type="EMBL" id="MLQQ01000042">
    <property type="protein sequence ID" value="OIJ09901.1"/>
    <property type="molecule type" value="Genomic_DNA"/>
</dbReference>
<keyword evidence="6" id="KW-1006">Bacterial flagellum protein export</keyword>
<keyword evidence="8" id="KW-0175">Coiled coil</keyword>
<evidence type="ECO:0000256" key="2">
    <source>
        <dbReference type="ARBA" id="ARBA00006602"/>
    </source>
</evidence>
<sequence>MILLSKVIKSSFANTIDTEKKTIALKKILQTQADSEAASNNEEKVVNETNELAEQELEKAIEEAEQMKKEAENEYKQFQDRMNDEMLTQQKHAEQMFKQAEESGYNEGFQQGLEEGKRQYESIIEEAKGIVTASQADYFKRINEAEPTIIQLALKVAEKIFTETIEENDERWLSIVKAVINEVREHEDVKLYIHPSWYELVLAHKEELQLLVPNCEHLYIYPDAYLDEHGCTVETAYGKIDASVDSQLTEIKRTLLEKLKELDGYERS</sequence>
<organism evidence="10 11">
    <name type="scientific">Anaerobacillus arseniciselenatis</name>
    <dbReference type="NCBI Taxonomy" id="85682"/>
    <lineage>
        <taxon>Bacteria</taxon>
        <taxon>Bacillati</taxon>
        <taxon>Bacillota</taxon>
        <taxon>Bacilli</taxon>
        <taxon>Bacillales</taxon>
        <taxon>Bacillaceae</taxon>
        <taxon>Anaerobacillus</taxon>
    </lineage>
</organism>
<evidence type="ECO:0000313" key="11">
    <source>
        <dbReference type="Proteomes" id="UP000180098"/>
    </source>
</evidence>
<comment type="caution">
    <text evidence="10">The sequence shown here is derived from an EMBL/GenBank/DDBJ whole genome shotgun (WGS) entry which is preliminary data.</text>
</comment>
<evidence type="ECO:0000256" key="1">
    <source>
        <dbReference type="ARBA" id="ARBA00003041"/>
    </source>
</evidence>
<dbReference type="AlphaFoldDB" id="A0A1S2LBX3"/>
<proteinExistence type="inferred from homology"/>
<feature type="domain" description="Flagellar assembly protein FliH/Type III secretion system HrpE" evidence="9">
    <location>
        <begin position="142"/>
        <end position="250"/>
    </location>
</feature>
<evidence type="ECO:0000259" key="9">
    <source>
        <dbReference type="Pfam" id="PF02108"/>
    </source>
</evidence>
<dbReference type="Proteomes" id="UP000180098">
    <property type="component" value="Unassembled WGS sequence"/>
</dbReference>
<dbReference type="GO" id="GO:0044781">
    <property type="term" value="P:bacterial-type flagellum organization"/>
    <property type="evidence" value="ECO:0007669"/>
    <property type="project" value="UniProtKB-KW"/>
</dbReference>
<keyword evidence="10" id="KW-0969">Cilium</keyword>
<feature type="coiled-coil region" evidence="8">
    <location>
        <begin position="38"/>
        <end position="88"/>
    </location>
</feature>
<keyword evidence="3" id="KW-0813">Transport</keyword>
<name>A0A1S2LBX3_9BACI</name>
<dbReference type="GO" id="GO:0015031">
    <property type="term" value="P:protein transport"/>
    <property type="evidence" value="ECO:0007669"/>
    <property type="project" value="UniProtKB-KW"/>
</dbReference>
<keyword evidence="11" id="KW-1185">Reference proteome</keyword>
<keyword evidence="10" id="KW-0282">Flagellum</keyword>
<gene>
    <name evidence="10" type="ORF">BKP35_15575</name>
</gene>
<dbReference type="PANTHER" id="PTHR34982:SF1">
    <property type="entry name" value="FLAGELLAR ASSEMBLY PROTEIN FLIH"/>
    <property type="match status" value="1"/>
</dbReference>
<evidence type="ECO:0000256" key="5">
    <source>
        <dbReference type="ARBA" id="ARBA00022927"/>
    </source>
</evidence>
<keyword evidence="10" id="KW-0966">Cell projection</keyword>
<dbReference type="PANTHER" id="PTHR34982">
    <property type="entry name" value="YOP PROTEINS TRANSLOCATION PROTEIN L"/>
    <property type="match status" value="1"/>
</dbReference>
<dbReference type="InterPro" id="IPR051472">
    <property type="entry name" value="T3SS_Stator/FliH"/>
</dbReference>
<evidence type="ECO:0000256" key="7">
    <source>
        <dbReference type="NCBIfam" id="TIGR03825"/>
    </source>
</evidence>
<dbReference type="InterPro" id="IPR018035">
    <property type="entry name" value="Flagellar_FliH/T3SS_HrpE"/>
</dbReference>
<evidence type="ECO:0000313" key="10">
    <source>
        <dbReference type="EMBL" id="OIJ09901.1"/>
    </source>
</evidence>
<reference evidence="10 11" key="1">
    <citation type="submission" date="2016-10" db="EMBL/GenBank/DDBJ databases">
        <title>Draft genome sequences of four alkaliphilic bacteria belonging to the Anaerobacillus genus.</title>
        <authorList>
            <person name="Bassil N.M."/>
            <person name="Lloyd J.R."/>
        </authorList>
    </citation>
    <scope>NUCLEOTIDE SEQUENCE [LARGE SCALE GENOMIC DNA]</scope>
    <source>
        <strain evidence="10 11">DSM 15340</strain>
    </source>
</reference>
<evidence type="ECO:0000256" key="3">
    <source>
        <dbReference type="ARBA" id="ARBA00022448"/>
    </source>
</evidence>
<dbReference type="GO" id="GO:0005829">
    <property type="term" value="C:cytosol"/>
    <property type="evidence" value="ECO:0007669"/>
    <property type="project" value="TreeGrafter"/>
</dbReference>
<accession>A0A1S2LBX3</accession>
<comment type="function">
    <text evidence="1">Needed for flagellar regrowth and assembly.</text>
</comment>
<evidence type="ECO:0000256" key="6">
    <source>
        <dbReference type="ARBA" id="ARBA00023225"/>
    </source>
</evidence>
<dbReference type="InterPro" id="IPR022524">
    <property type="entry name" value="FliH_Bacilli"/>
</dbReference>
<keyword evidence="4" id="KW-1005">Bacterial flagellum biogenesis</keyword>
<dbReference type="NCBIfam" id="TIGR03825">
    <property type="entry name" value="FliH_bacil"/>
    <property type="match status" value="1"/>
</dbReference>
<protein>
    <recommendedName>
        <fullName evidence="7">Flagellar assembly protein FliH</fullName>
    </recommendedName>
</protein>